<keyword evidence="4 7" id="KW-0067">ATP-binding</keyword>
<feature type="region of interest" description="Disordered" evidence="5">
    <location>
        <begin position="243"/>
        <end position="270"/>
    </location>
</feature>
<dbReference type="SUPFAM" id="SSF52540">
    <property type="entry name" value="P-loop containing nucleoside triphosphate hydrolases"/>
    <property type="match status" value="1"/>
</dbReference>
<dbReference type="PANTHER" id="PTHR43335">
    <property type="entry name" value="ABC TRANSPORTER, ATP-BINDING PROTEIN"/>
    <property type="match status" value="1"/>
</dbReference>
<evidence type="ECO:0000313" key="7">
    <source>
        <dbReference type="EMBL" id="QDT59561.1"/>
    </source>
</evidence>
<dbReference type="GO" id="GO:0005524">
    <property type="term" value="F:ATP binding"/>
    <property type="evidence" value="ECO:0007669"/>
    <property type="project" value="UniProtKB-KW"/>
</dbReference>
<dbReference type="InterPro" id="IPR003439">
    <property type="entry name" value="ABC_transporter-like_ATP-bd"/>
</dbReference>
<sequence>MTQPNDRRPMIEADGLSKFYGPFAASRDINFSVMQGELVAFLGPNGAGKSTTMKMLTGYIAPSEGEARIAGFNMMEDRIEGSKHLGYLPESGPLYMEMTPAGMLDFFAEARGLTGAKKRDRIEAVVDICDLSSVMFKAISKLSKGFKQRVGMSQALLHDPDVLILDEPTAGLDPNQIRGVRATMRRLAETKTILLSTHILQEVEAMADRVVMINEGRMVFSGDVQSLSTAGDGDLNEAFHRLTASKKKTGDDDQDSAEPTPSQESKAEAS</sequence>
<comment type="similarity">
    <text evidence="1">Belongs to the ABC transporter superfamily.</text>
</comment>
<name>A0A517STV1_9BACT</name>
<dbReference type="EMBL" id="CP036272">
    <property type="protein sequence ID" value="QDT59561.1"/>
    <property type="molecule type" value="Genomic_DNA"/>
</dbReference>
<dbReference type="Pfam" id="PF00005">
    <property type="entry name" value="ABC_tran"/>
    <property type="match status" value="1"/>
</dbReference>
<evidence type="ECO:0000259" key="6">
    <source>
        <dbReference type="PROSITE" id="PS50893"/>
    </source>
</evidence>
<dbReference type="RefSeq" id="WP_145271522.1">
    <property type="nucleotide sequence ID" value="NZ_CP036272.1"/>
</dbReference>
<dbReference type="Gene3D" id="3.40.50.300">
    <property type="entry name" value="P-loop containing nucleotide triphosphate hydrolases"/>
    <property type="match status" value="1"/>
</dbReference>
<keyword evidence="2" id="KW-0813">Transport</keyword>
<dbReference type="InterPro" id="IPR003593">
    <property type="entry name" value="AAA+_ATPase"/>
</dbReference>
<evidence type="ECO:0000256" key="3">
    <source>
        <dbReference type="ARBA" id="ARBA00022741"/>
    </source>
</evidence>
<evidence type="ECO:0000256" key="2">
    <source>
        <dbReference type="ARBA" id="ARBA00022448"/>
    </source>
</evidence>
<evidence type="ECO:0000313" key="8">
    <source>
        <dbReference type="Proteomes" id="UP000315003"/>
    </source>
</evidence>
<accession>A0A517STV1</accession>
<dbReference type="PANTHER" id="PTHR43335:SF4">
    <property type="entry name" value="ABC TRANSPORTER, ATP-BINDING PROTEIN"/>
    <property type="match status" value="1"/>
</dbReference>
<evidence type="ECO:0000256" key="5">
    <source>
        <dbReference type="SAM" id="MobiDB-lite"/>
    </source>
</evidence>
<protein>
    <submittedName>
        <fullName evidence="7">Putative ABC transporter ATP-binding protein YbhF</fullName>
    </submittedName>
</protein>
<dbReference type="AlphaFoldDB" id="A0A517STV1"/>
<dbReference type="SMART" id="SM00382">
    <property type="entry name" value="AAA"/>
    <property type="match status" value="1"/>
</dbReference>
<reference evidence="7 8" key="1">
    <citation type="submission" date="2019-02" db="EMBL/GenBank/DDBJ databases">
        <title>Deep-cultivation of Planctomycetes and their phenomic and genomic characterization uncovers novel biology.</title>
        <authorList>
            <person name="Wiegand S."/>
            <person name="Jogler M."/>
            <person name="Boedeker C."/>
            <person name="Pinto D."/>
            <person name="Vollmers J."/>
            <person name="Rivas-Marin E."/>
            <person name="Kohn T."/>
            <person name="Peeters S.H."/>
            <person name="Heuer A."/>
            <person name="Rast P."/>
            <person name="Oberbeckmann S."/>
            <person name="Bunk B."/>
            <person name="Jeske O."/>
            <person name="Meyerdierks A."/>
            <person name="Storesund J.E."/>
            <person name="Kallscheuer N."/>
            <person name="Luecker S."/>
            <person name="Lage O.M."/>
            <person name="Pohl T."/>
            <person name="Merkel B.J."/>
            <person name="Hornburger P."/>
            <person name="Mueller R.-W."/>
            <person name="Bruemmer F."/>
            <person name="Labrenz M."/>
            <person name="Spormann A.M."/>
            <person name="Op den Camp H."/>
            <person name="Overmann J."/>
            <person name="Amann R."/>
            <person name="Jetten M.S.M."/>
            <person name="Mascher T."/>
            <person name="Medema M.H."/>
            <person name="Devos D.P."/>
            <person name="Kaster A.-K."/>
            <person name="Ovreas L."/>
            <person name="Rohde M."/>
            <person name="Galperin M.Y."/>
            <person name="Jogler C."/>
        </authorList>
    </citation>
    <scope>NUCLEOTIDE SEQUENCE [LARGE SCALE GENOMIC DNA]</scope>
    <source>
        <strain evidence="7 8">SV_7m_r</strain>
    </source>
</reference>
<dbReference type="CDD" id="cd03230">
    <property type="entry name" value="ABC_DR_subfamily_A"/>
    <property type="match status" value="1"/>
</dbReference>
<organism evidence="7 8">
    <name type="scientific">Stieleria bergensis</name>
    <dbReference type="NCBI Taxonomy" id="2528025"/>
    <lineage>
        <taxon>Bacteria</taxon>
        <taxon>Pseudomonadati</taxon>
        <taxon>Planctomycetota</taxon>
        <taxon>Planctomycetia</taxon>
        <taxon>Pirellulales</taxon>
        <taxon>Pirellulaceae</taxon>
        <taxon>Stieleria</taxon>
    </lineage>
</organism>
<keyword evidence="8" id="KW-1185">Reference proteome</keyword>
<feature type="domain" description="ABC transporter" evidence="6">
    <location>
        <begin position="11"/>
        <end position="240"/>
    </location>
</feature>
<gene>
    <name evidence="7" type="primary">ybhF_3</name>
    <name evidence="7" type="ORF">SV7mr_20690</name>
</gene>
<dbReference type="PROSITE" id="PS50893">
    <property type="entry name" value="ABC_TRANSPORTER_2"/>
    <property type="match status" value="1"/>
</dbReference>
<evidence type="ECO:0000256" key="4">
    <source>
        <dbReference type="ARBA" id="ARBA00022840"/>
    </source>
</evidence>
<proteinExistence type="inferred from homology"/>
<evidence type="ECO:0000256" key="1">
    <source>
        <dbReference type="ARBA" id="ARBA00005417"/>
    </source>
</evidence>
<dbReference type="GO" id="GO:0016887">
    <property type="term" value="F:ATP hydrolysis activity"/>
    <property type="evidence" value="ECO:0007669"/>
    <property type="project" value="InterPro"/>
</dbReference>
<dbReference type="OrthoDB" id="9795548at2"/>
<dbReference type="Proteomes" id="UP000315003">
    <property type="component" value="Chromosome"/>
</dbReference>
<keyword evidence="3" id="KW-0547">Nucleotide-binding</keyword>
<dbReference type="InterPro" id="IPR027417">
    <property type="entry name" value="P-loop_NTPase"/>
</dbReference>